<reference evidence="2 3" key="1">
    <citation type="submission" date="2022-02" db="EMBL/GenBank/DDBJ databases">
        <title>Paenibacillus sp. MBLB1776 Whole Genome Shotgun Sequencing.</title>
        <authorList>
            <person name="Hwang C.Y."/>
            <person name="Cho E.-S."/>
            <person name="Seo M.-J."/>
        </authorList>
    </citation>
    <scope>NUCLEOTIDE SEQUENCE [LARGE SCALE GENOMIC DNA]</scope>
    <source>
        <strain evidence="2 3">MBLB1776</strain>
    </source>
</reference>
<keyword evidence="1" id="KW-0812">Transmembrane</keyword>
<gene>
    <name evidence="2" type="ORF">MJA45_08055</name>
</gene>
<organism evidence="2 3">
    <name type="scientific">Paenibacillus aurantius</name>
    <dbReference type="NCBI Taxonomy" id="2918900"/>
    <lineage>
        <taxon>Bacteria</taxon>
        <taxon>Bacillati</taxon>
        <taxon>Bacillota</taxon>
        <taxon>Bacilli</taxon>
        <taxon>Bacillales</taxon>
        <taxon>Paenibacillaceae</taxon>
        <taxon>Paenibacillus</taxon>
    </lineage>
</organism>
<dbReference type="RefSeq" id="WP_315606748.1">
    <property type="nucleotide sequence ID" value="NZ_CP130318.1"/>
</dbReference>
<dbReference type="InterPro" id="IPR025470">
    <property type="entry name" value="DUF4321"/>
</dbReference>
<keyword evidence="1" id="KW-1133">Transmembrane helix</keyword>
<name>A0AA96LGR2_9BACL</name>
<protein>
    <submittedName>
        <fullName evidence="2">DUF4321 domain-containing protein</fullName>
    </submittedName>
</protein>
<feature type="transmembrane region" description="Helical" evidence="1">
    <location>
        <begin position="56"/>
        <end position="77"/>
    </location>
</feature>
<dbReference type="Proteomes" id="UP001305702">
    <property type="component" value="Chromosome"/>
</dbReference>
<dbReference type="KEGG" id="paun:MJA45_08055"/>
<dbReference type="Pfam" id="PF14209">
    <property type="entry name" value="DUF4321"/>
    <property type="match status" value="1"/>
</dbReference>
<keyword evidence="3" id="KW-1185">Reference proteome</keyword>
<dbReference type="AlphaFoldDB" id="A0AA96LGR2"/>
<feature type="transmembrane region" description="Helical" evidence="1">
    <location>
        <begin position="5"/>
        <end position="26"/>
    </location>
</feature>
<dbReference type="EMBL" id="CP130318">
    <property type="protein sequence ID" value="WNQ12968.1"/>
    <property type="molecule type" value="Genomic_DNA"/>
</dbReference>
<evidence type="ECO:0000256" key="1">
    <source>
        <dbReference type="SAM" id="Phobius"/>
    </source>
</evidence>
<evidence type="ECO:0000313" key="2">
    <source>
        <dbReference type="EMBL" id="WNQ12968.1"/>
    </source>
</evidence>
<sequence length="80" mass="9010">MKKNAFTLIIFIVIGLITGAIVSQLLEPVKALSFLTKSAEISWEPRADLHIIKYSLALQIRLNLISILGIVAAFWIYRKL</sequence>
<accession>A0AA96LGR2</accession>
<proteinExistence type="predicted"/>
<keyword evidence="1" id="KW-0472">Membrane</keyword>
<evidence type="ECO:0000313" key="3">
    <source>
        <dbReference type="Proteomes" id="UP001305702"/>
    </source>
</evidence>